<feature type="region of interest" description="Disordered" evidence="1">
    <location>
        <begin position="41"/>
        <end position="119"/>
    </location>
</feature>
<feature type="compositionally biased region" description="Basic and acidic residues" evidence="1">
    <location>
        <begin position="59"/>
        <end position="78"/>
    </location>
</feature>
<dbReference type="Pfam" id="PF03992">
    <property type="entry name" value="ABM"/>
    <property type="match status" value="1"/>
</dbReference>
<evidence type="ECO:0000259" key="2">
    <source>
        <dbReference type="PROSITE" id="PS51725"/>
    </source>
</evidence>
<protein>
    <recommendedName>
        <fullName evidence="2">ABM domain-containing protein</fullName>
    </recommendedName>
</protein>
<accession>A0A6P2BRK9</accession>
<proteinExistence type="predicted"/>
<name>A0A6P2BRK9_9ACTN</name>
<feature type="region of interest" description="Disordered" evidence="1">
    <location>
        <begin position="602"/>
        <end position="641"/>
    </location>
</feature>
<feature type="compositionally biased region" description="Basic and acidic residues" evidence="1">
    <location>
        <begin position="87"/>
        <end position="98"/>
    </location>
</feature>
<dbReference type="InterPro" id="IPR007138">
    <property type="entry name" value="ABM_dom"/>
</dbReference>
<feature type="compositionally biased region" description="Low complexity" evidence="1">
    <location>
        <begin position="99"/>
        <end position="109"/>
    </location>
</feature>
<comment type="caution">
    <text evidence="3">The sequence shown here is derived from an EMBL/GenBank/DDBJ whole genome shotgun (WGS) entry which is preliminary data.</text>
</comment>
<dbReference type="PROSITE" id="PS51725">
    <property type="entry name" value="ABM"/>
    <property type="match status" value="1"/>
</dbReference>
<sequence length="641" mass="65195">MPAPRSTRRSNLWHATGCWWKGTYPGNTPVTAVRLADNGRCGKPCTEIGADMSGRRRRGDGWDEGRRDAHDDRRDPWRDSGAYDWAAVRDRQRGDATDRPGASASSAAPGGRGTRDGYGAAGGAQASGYERAGYDNGRYDAGAGYGGQRGAANGYSTAGYSGNDYTDSGYPAGRPAASETYQGASYGANGYGAGGYEATSYDATSYDVGYRGATGAYGAAYGRDAGYGSVANSANGGPGSGYVPEFMPAGNDDANDGQPGTPRPIGRLSIYTLHDDKTAEFDRLAERAAEGVKAAEPDTLVFVIHVVPKAPAQRIVYEIYRDRAAFESHERQPHIQQFAADCASCVLATNIIDLRLKYAKVAALGAMSSDAPAPQRASWTPRALESAAPVASFTPAEDRYATANGQYTANGHEQYSQSAQYGNTGNGAYGADNSQYGGTGAYSAAAGAANGGYSASNGASGYSSSNGYPSSNGYAGANGYSSANGYQGASGYSGASGYANGSGYSGSAASSSGTAGYSNGAGYSGAASGATGYANGTAGYANGSGAYANGNGAYANGSSYQNPSYSANGGYSAAAQTGYSAAASGYGTAGYAESADSQYATGRYRELPSGQADAGGYSGSTGAYQDDRGRTSRGQASEGQR</sequence>
<dbReference type="Proteomes" id="UP000460272">
    <property type="component" value="Unassembled WGS sequence"/>
</dbReference>
<dbReference type="OrthoDB" id="3695636at2"/>
<feature type="domain" description="ABM" evidence="2">
    <location>
        <begin position="265"/>
        <end position="354"/>
    </location>
</feature>
<keyword evidence="4" id="KW-1185">Reference proteome</keyword>
<evidence type="ECO:0000313" key="3">
    <source>
        <dbReference type="EMBL" id="TVZ01498.1"/>
    </source>
</evidence>
<dbReference type="EMBL" id="RPFW01000006">
    <property type="protein sequence ID" value="TVZ01498.1"/>
    <property type="molecule type" value="Genomic_DNA"/>
</dbReference>
<evidence type="ECO:0000313" key="4">
    <source>
        <dbReference type="Proteomes" id="UP000460272"/>
    </source>
</evidence>
<gene>
    <name evidence="3" type="ORF">EAS64_28735</name>
</gene>
<dbReference type="SUPFAM" id="SSF54909">
    <property type="entry name" value="Dimeric alpha+beta barrel"/>
    <property type="match status" value="1"/>
</dbReference>
<dbReference type="Gene3D" id="3.30.70.100">
    <property type="match status" value="1"/>
</dbReference>
<evidence type="ECO:0000256" key="1">
    <source>
        <dbReference type="SAM" id="MobiDB-lite"/>
    </source>
</evidence>
<dbReference type="AlphaFoldDB" id="A0A6P2BRK9"/>
<organism evidence="3 4">
    <name type="scientific">Trebonia kvetii</name>
    <dbReference type="NCBI Taxonomy" id="2480626"/>
    <lineage>
        <taxon>Bacteria</taxon>
        <taxon>Bacillati</taxon>
        <taxon>Actinomycetota</taxon>
        <taxon>Actinomycetes</taxon>
        <taxon>Streptosporangiales</taxon>
        <taxon>Treboniaceae</taxon>
        <taxon>Trebonia</taxon>
    </lineage>
</organism>
<feature type="compositionally biased region" description="Polar residues" evidence="1">
    <location>
        <begin position="632"/>
        <end position="641"/>
    </location>
</feature>
<reference evidence="3 4" key="1">
    <citation type="submission" date="2018-11" db="EMBL/GenBank/DDBJ databases">
        <title>Trebonia kvetii gen.nov., sp.nov., a novel acidophilic actinobacterium, and proposal of the new actinobacterial family Treboniaceae fam. nov.</title>
        <authorList>
            <person name="Rapoport D."/>
            <person name="Sagova-Mareckova M."/>
            <person name="Sedlacek I."/>
            <person name="Provaznik J."/>
            <person name="Kralova S."/>
            <person name="Pavlinic D."/>
            <person name="Benes V."/>
            <person name="Kopecky J."/>
        </authorList>
    </citation>
    <scope>NUCLEOTIDE SEQUENCE [LARGE SCALE GENOMIC DNA]</scope>
    <source>
        <strain evidence="3 4">15Tr583</strain>
    </source>
</reference>
<dbReference type="InterPro" id="IPR011008">
    <property type="entry name" value="Dimeric_a/b-barrel"/>
</dbReference>